<dbReference type="InterPro" id="IPR011141">
    <property type="entry name" value="Polyketide_synthase_type-III"/>
</dbReference>
<dbReference type="PANTHER" id="PTHR11877">
    <property type="entry name" value="HYDROXYMETHYLGLUTARYL-COA SYNTHASE"/>
    <property type="match status" value="1"/>
</dbReference>
<dbReference type="InterPro" id="IPR012328">
    <property type="entry name" value="Chalcone/stilbene_synt_C"/>
</dbReference>
<reference evidence="8" key="1">
    <citation type="journal article" date="2016" name="BMC Genomics">
        <title>Evolutionary and functional analysis of mulberry type III polyketide synthases.</title>
        <authorList>
            <person name="Li H."/>
            <person name="Liang J."/>
            <person name="Chen H."/>
            <person name="Ding G."/>
            <person name="Ma B."/>
            <person name="He N."/>
        </authorList>
    </citation>
    <scope>NUCLEOTIDE SEQUENCE</scope>
</reference>
<organism evidence="8">
    <name type="scientific">Morus notabilis</name>
    <dbReference type="NCBI Taxonomy" id="981085"/>
    <lineage>
        <taxon>Eukaryota</taxon>
        <taxon>Viridiplantae</taxon>
        <taxon>Streptophyta</taxon>
        <taxon>Embryophyta</taxon>
        <taxon>Tracheophyta</taxon>
        <taxon>Spermatophyta</taxon>
        <taxon>Magnoliopsida</taxon>
        <taxon>eudicotyledons</taxon>
        <taxon>Gunneridae</taxon>
        <taxon>Pentapetalae</taxon>
        <taxon>rosids</taxon>
        <taxon>fabids</taxon>
        <taxon>Rosales</taxon>
        <taxon>Moraceae</taxon>
        <taxon>Moreae</taxon>
        <taxon>Morus</taxon>
    </lineage>
</organism>
<evidence type="ECO:0000256" key="1">
    <source>
        <dbReference type="ARBA" id="ARBA00005531"/>
    </source>
</evidence>
<accession>A0A1B2LQS4</accession>
<dbReference type="PIRSF" id="PIRSF000451">
    <property type="entry name" value="PKS_III"/>
    <property type="match status" value="1"/>
</dbReference>
<evidence type="ECO:0000259" key="6">
    <source>
        <dbReference type="Pfam" id="PF00195"/>
    </source>
</evidence>
<dbReference type="InterPro" id="IPR001099">
    <property type="entry name" value="Chalcone/stilbene_synt_N"/>
</dbReference>
<evidence type="ECO:0000256" key="3">
    <source>
        <dbReference type="ARBA" id="ARBA00023315"/>
    </source>
</evidence>
<dbReference type="FunFam" id="3.40.47.10:FF:000025">
    <property type="entry name" value="Chalcone synthase 2"/>
    <property type="match status" value="1"/>
</dbReference>
<dbReference type="Pfam" id="PF02797">
    <property type="entry name" value="Chal_sti_synt_C"/>
    <property type="match status" value="1"/>
</dbReference>
<dbReference type="SUPFAM" id="SSF53901">
    <property type="entry name" value="Thiolase-like"/>
    <property type="match status" value="2"/>
</dbReference>
<dbReference type="AlphaFoldDB" id="A0A1B2LQS4"/>
<proteinExistence type="evidence at transcript level"/>
<dbReference type="Gene3D" id="3.40.47.10">
    <property type="match status" value="2"/>
</dbReference>
<dbReference type="GO" id="GO:0030639">
    <property type="term" value="P:polyketide biosynthetic process"/>
    <property type="evidence" value="ECO:0007669"/>
    <property type="project" value="TreeGrafter"/>
</dbReference>
<sequence>MATSVHEIRKAQRAEGPAAVLAIGTANPPNFFMQADYPDFYFRITNSEHKTELKDKFRRMCEKATIKKRHMYLTEEILKENPKMCEYMAPSLDARQDIVVVEIPKLGKEAAVKAIKEWGQPKSKITHLIVCTTSGVDMPGADYQITKLLGLRPSVKRFMMYQQGCFAGGAVLRLAKDLAENNKGARVLVVCSEITAVTFRGPSELHLDSMVGQALFGDGAAAVIVGAEPDLSIERPLFELVSAAQTILPDSEGAIDGHLREVGLTFHLLKDVPALISKNIEKSLVEAFTPIGISDWNSIFWVAHPGGPAILDQVEAKVGLKKEKLTATRQMLSEYGNMSSASVLFILDEMRKKSAEEGKSTTGEGLEWGVLFGFGPGLTVETVVLHSLPIN</sequence>
<dbReference type="Pfam" id="PF00195">
    <property type="entry name" value="Chal_sti_synt_N"/>
    <property type="match status" value="1"/>
</dbReference>
<feature type="active site" description="Acyl-thioester intermediate" evidence="4">
    <location>
        <position position="165"/>
    </location>
</feature>
<evidence type="ECO:0000313" key="8">
    <source>
        <dbReference type="EMBL" id="AOA48568.1"/>
    </source>
</evidence>
<evidence type="ECO:0000256" key="5">
    <source>
        <dbReference type="RuleBase" id="RU003633"/>
    </source>
</evidence>
<dbReference type="CDD" id="cd00831">
    <property type="entry name" value="CHS_like"/>
    <property type="match status" value="1"/>
</dbReference>
<evidence type="ECO:0000259" key="7">
    <source>
        <dbReference type="Pfam" id="PF02797"/>
    </source>
</evidence>
<name>A0A1B2LQS4_9ROSA</name>
<dbReference type="PROSITE" id="PS00441">
    <property type="entry name" value="CHALCONE_SYNTH"/>
    <property type="match status" value="1"/>
</dbReference>
<comment type="similarity">
    <text evidence="1 5">Belongs to the thiolase-like superfamily. Chalcone/stilbene synthases family.</text>
</comment>
<gene>
    <name evidence="8" type="primary">CHS6</name>
</gene>
<evidence type="ECO:0000256" key="4">
    <source>
        <dbReference type="PIRSR" id="PIRSR000451-1"/>
    </source>
</evidence>
<dbReference type="PANTHER" id="PTHR11877:SF14">
    <property type="entry name" value="CHALCONE SYNTHASE"/>
    <property type="match status" value="1"/>
</dbReference>
<keyword evidence="2 5" id="KW-0808">Transferase</keyword>
<dbReference type="GO" id="GO:0016747">
    <property type="term" value="F:acyltransferase activity, transferring groups other than amino-acyl groups"/>
    <property type="evidence" value="ECO:0007669"/>
    <property type="project" value="InterPro"/>
</dbReference>
<dbReference type="EMBL" id="KU596028">
    <property type="protein sequence ID" value="AOA48568.1"/>
    <property type="molecule type" value="mRNA"/>
</dbReference>
<evidence type="ECO:0000256" key="2">
    <source>
        <dbReference type="ARBA" id="ARBA00022679"/>
    </source>
</evidence>
<dbReference type="FunFam" id="3.40.47.10:FF:000014">
    <property type="entry name" value="Chalcone synthase 1"/>
    <property type="match status" value="1"/>
</dbReference>
<feature type="domain" description="Chalcone/stilbene synthase C-terminal" evidence="7">
    <location>
        <begin position="239"/>
        <end position="389"/>
    </location>
</feature>
<dbReference type="InterPro" id="IPR018088">
    <property type="entry name" value="Chalcone/stilbene_synthase_AS"/>
</dbReference>
<protein>
    <submittedName>
        <fullName evidence="8">Chalcone synthase 6</fullName>
    </submittedName>
</protein>
<dbReference type="InterPro" id="IPR016039">
    <property type="entry name" value="Thiolase-like"/>
</dbReference>
<keyword evidence="3 5" id="KW-0012">Acyltransferase</keyword>
<feature type="domain" description="Chalcone/stilbene synthase N-terminal" evidence="6">
    <location>
        <begin position="6"/>
        <end position="229"/>
    </location>
</feature>
<dbReference type="OrthoDB" id="1500228at2759"/>